<dbReference type="RefSeq" id="WP_135963527.1">
    <property type="nucleotide sequence ID" value="NZ_SRXT01000003.1"/>
</dbReference>
<keyword evidence="3" id="KW-1185">Reference proteome</keyword>
<name>A0A4S1XCU9_9SPHN</name>
<dbReference type="InterPro" id="IPR003018">
    <property type="entry name" value="GAF"/>
</dbReference>
<dbReference type="OrthoDB" id="9795133at2"/>
<evidence type="ECO:0000259" key="1">
    <source>
        <dbReference type="Pfam" id="PF01590"/>
    </source>
</evidence>
<dbReference type="Gene3D" id="3.30.450.40">
    <property type="match status" value="1"/>
</dbReference>
<reference evidence="2 3" key="1">
    <citation type="submission" date="2019-04" db="EMBL/GenBank/DDBJ databases">
        <title>Sphingomonas psychrotolerans sp. nov., isolated from soil in the Tianshan Mountains, Xinjiang, China.</title>
        <authorList>
            <person name="Luo Y."/>
            <person name="Sheng H."/>
        </authorList>
    </citation>
    <scope>NUCLEOTIDE SEQUENCE [LARGE SCALE GENOMIC DNA]</scope>
    <source>
        <strain evidence="2 3">ZFGT-11</strain>
    </source>
</reference>
<dbReference type="EMBL" id="SRXT01000003">
    <property type="protein sequence ID" value="TGX54289.1"/>
    <property type="molecule type" value="Genomic_DNA"/>
</dbReference>
<proteinExistence type="predicted"/>
<protein>
    <submittedName>
        <fullName evidence="2">GAF domain-containing protein</fullName>
    </submittedName>
</protein>
<dbReference type="AlphaFoldDB" id="A0A4S1XCU9"/>
<accession>A0A4S1XCU9</accession>
<dbReference type="SUPFAM" id="SSF55781">
    <property type="entry name" value="GAF domain-like"/>
    <property type="match status" value="1"/>
</dbReference>
<dbReference type="InterPro" id="IPR029016">
    <property type="entry name" value="GAF-like_dom_sf"/>
</dbReference>
<dbReference type="Pfam" id="PF01590">
    <property type="entry name" value="GAF"/>
    <property type="match status" value="1"/>
</dbReference>
<feature type="domain" description="GAF" evidence="1">
    <location>
        <begin position="18"/>
        <end position="150"/>
    </location>
</feature>
<evidence type="ECO:0000313" key="3">
    <source>
        <dbReference type="Proteomes" id="UP000306147"/>
    </source>
</evidence>
<evidence type="ECO:0000313" key="2">
    <source>
        <dbReference type="EMBL" id="TGX54289.1"/>
    </source>
</evidence>
<organism evidence="2 3">
    <name type="scientific">Sphingomonas gei</name>
    <dbReference type="NCBI Taxonomy" id="1395960"/>
    <lineage>
        <taxon>Bacteria</taxon>
        <taxon>Pseudomonadati</taxon>
        <taxon>Pseudomonadota</taxon>
        <taxon>Alphaproteobacteria</taxon>
        <taxon>Sphingomonadales</taxon>
        <taxon>Sphingomonadaceae</taxon>
        <taxon>Sphingomonas</taxon>
    </lineage>
</organism>
<comment type="caution">
    <text evidence="2">The sequence shown here is derived from an EMBL/GenBank/DDBJ whole genome shotgun (WGS) entry which is preliminary data.</text>
</comment>
<dbReference type="Proteomes" id="UP000306147">
    <property type="component" value="Unassembled WGS sequence"/>
</dbReference>
<gene>
    <name evidence="2" type="ORF">E5A73_09290</name>
</gene>
<sequence>MGAKDDLAAMAVLLGDDDALRKILALVCEQTQMGFAAVARVTDDRWIACQVLDKIEFGLDPGDELEVKTTICDDIRACGEAVIIDSVIDDPKWRKHHTPQMYGFESYASLPVYLDDRSFFGTLCAIDPEPRQISGQQVITALRGFAGQVGSIMSARIREQARAATAA</sequence>